<evidence type="ECO:0000256" key="2">
    <source>
        <dbReference type="ARBA" id="ARBA00022475"/>
    </source>
</evidence>
<evidence type="ECO:0000256" key="4">
    <source>
        <dbReference type="ARBA" id="ARBA00022989"/>
    </source>
</evidence>
<evidence type="ECO:0000313" key="7">
    <source>
        <dbReference type="EMBL" id="AEI14047.1"/>
    </source>
</evidence>
<feature type="transmembrane region" description="Helical" evidence="6">
    <location>
        <begin position="104"/>
        <end position="127"/>
    </location>
</feature>
<dbReference type="OrthoDB" id="824226at2"/>
<dbReference type="PANTHER" id="PTHR30250:SF11">
    <property type="entry name" value="O-ANTIGEN TRANSPORTER-RELATED"/>
    <property type="match status" value="1"/>
</dbReference>
<dbReference type="RefSeq" id="WP_013885558.1">
    <property type="nucleotide sequence ID" value="NC_015672.1"/>
</dbReference>
<dbReference type="EMBL" id="CP002858">
    <property type="protein sequence ID" value="AEI14047.1"/>
    <property type="molecule type" value="Genomic_DNA"/>
</dbReference>
<keyword evidence="3 6" id="KW-0812">Transmembrane</keyword>
<dbReference type="KEGG" id="fsi:Flexsi_0359"/>
<dbReference type="Pfam" id="PF01943">
    <property type="entry name" value="Polysacc_synt"/>
    <property type="match status" value="1"/>
</dbReference>
<proteinExistence type="predicted"/>
<reference evidence="7 8" key="1">
    <citation type="journal article" date="2011" name="Stand. Genomic Sci.">
        <title>Genome sequence of the moderately thermophilic halophile Flexistipes sinusarabici strain (MAS10).</title>
        <authorList>
            <person name="Lapidus A."/>
            <person name="Chertkov O."/>
            <person name="Nolan M."/>
            <person name="Lucas S."/>
            <person name="Hammon N."/>
            <person name="Deshpande S."/>
            <person name="Cheng J.F."/>
            <person name="Tapia R."/>
            <person name="Han C."/>
            <person name="Goodwin L."/>
            <person name="Pitluck S."/>
            <person name="Liolios K."/>
            <person name="Pagani I."/>
            <person name="Ivanova N."/>
            <person name="Huntemann M."/>
            <person name="Mavromatis K."/>
            <person name="Mikhailova N."/>
            <person name="Pati A."/>
            <person name="Chen A."/>
            <person name="Palaniappan K."/>
            <person name="Land M."/>
            <person name="Hauser L."/>
            <person name="Brambilla E.M."/>
            <person name="Rohde M."/>
            <person name="Abt B."/>
            <person name="Spring S."/>
            <person name="Goker M."/>
            <person name="Bristow J."/>
            <person name="Eisen J.A."/>
            <person name="Markowitz V."/>
            <person name="Hugenholtz P."/>
            <person name="Kyrpides N.C."/>
            <person name="Klenk H.P."/>
            <person name="Woyke T."/>
        </authorList>
    </citation>
    <scope>NUCLEOTIDE SEQUENCE [LARGE SCALE GENOMIC DNA]</scope>
    <source>
        <strain evidence="8">DSM 4947 / MAS 10</strain>
    </source>
</reference>
<feature type="transmembrane region" description="Helical" evidence="6">
    <location>
        <begin position="35"/>
        <end position="60"/>
    </location>
</feature>
<feature type="transmembrane region" description="Helical" evidence="6">
    <location>
        <begin position="66"/>
        <end position="83"/>
    </location>
</feature>
<accession>F8E8J8</accession>
<dbReference type="CDD" id="cd13128">
    <property type="entry name" value="MATE_Wzx_like"/>
    <property type="match status" value="1"/>
</dbReference>
<feature type="transmembrane region" description="Helical" evidence="6">
    <location>
        <begin position="409"/>
        <end position="429"/>
    </location>
</feature>
<sequence>MVGNFIYHLKKKISFLDEHTLEVYSKSFASTIVKFSGTVIGLFVTILLSRTIGAGGLGIINLSNRIINILIIFGLLGMRQVIIKEVAIAYSKKNYSHIGNVMHTAYFFNGSITLIITISFILISPWMSYNLFNEPRLSYPLMIFLIALTPQMLSILFSSAFVGYRKIWQSNLVEQTLSIAITGLLLIFLWFSKYSLSIINVAICYAIGRIFVTVFVFFYWKLLYKYKSKRKLIVKKLAKTSLPLFVVSISGILLSNTDVIIMGIFRSAEEVGIYTIATRLAFLCVFFLQIANSSLAPKIASLYENNDIKQMEKMIQRVTVGLLFIGIFIFTVFVLFGDKILSIWGNEFVNAYWALVILSFGQMVNIGTGAIGTIMVMTGNEKVQSKVSLLFALLNVILCVFFVKSFGLIGAAISTALIFTFSNIVKVILVRKLVGINPLISFKEGL</sequence>
<feature type="transmembrane region" description="Helical" evidence="6">
    <location>
        <begin position="351"/>
        <end position="375"/>
    </location>
</feature>
<dbReference type="PANTHER" id="PTHR30250">
    <property type="entry name" value="PST FAMILY PREDICTED COLANIC ACID TRANSPORTER"/>
    <property type="match status" value="1"/>
</dbReference>
<name>F8E8J8_FLESM</name>
<comment type="subcellular location">
    <subcellularLocation>
        <location evidence="1">Cell membrane</location>
        <topology evidence="1">Multi-pass membrane protein</topology>
    </subcellularLocation>
</comment>
<feature type="transmembrane region" description="Helical" evidence="6">
    <location>
        <begin position="271"/>
        <end position="291"/>
    </location>
</feature>
<dbReference type="STRING" id="717231.Flexsi_0359"/>
<keyword evidence="2" id="KW-1003">Cell membrane</keyword>
<keyword evidence="5 6" id="KW-0472">Membrane</keyword>
<feature type="transmembrane region" description="Helical" evidence="6">
    <location>
        <begin position="387"/>
        <end position="403"/>
    </location>
</feature>
<gene>
    <name evidence="7" type="ordered locus">Flexsi_0359</name>
</gene>
<dbReference type="eggNOG" id="COG2244">
    <property type="taxonomic scope" value="Bacteria"/>
</dbReference>
<feature type="transmembrane region" description="Helical" evidence="6">
    <location>
        <begin position="176"/>
        <end position="192"/>
    </location>
</feature>
<evidence type="ECO:0000256" key="6">
    <source>
        <dbReference type="SAM" id="Phobius"/>
    </source>
</evidence>
<evidence type="ECO:0000256" key="3">
    <source>
        <dbReference type="ARBA" id="ARBA00022692"/>
    </source>
</evidence>
<reference evidence="8" key="2">
    <citation type="submission" date="2011-06" db="EMBL/GenBank/DDBJ databases">
        <title>The complete genome of Flexistipes sinusarabici DSM 4947.</title>
        <authorList>
            <person name="Lucas S."/>
            <person name="Han J."/>
            <person name="Lapidus A."/>
            <person name="Bruce D."/>
            <person name="Goodwin L."/>
            <person name="Pitluck S."/>
            <person name="Peters L."/>
            <person name="Kyrpides N."/>
            <person name="Mavromatis K."/>
            <person name="Ivanova N."/>
            <person name="Mikhailova N."/>
            <person name="Chertkov O."/>
            <person name="Detter J.C."/>
            <person name="Tapia R."/>
            <person name="Han C."/>
            <person name="Land M."/>
            <person name="Hauser L."/>
            <person name="Markowitz V."/>
            <person name="Cheng J.-F."/>
            <person name="Hugenholtz P."/>
            <person name="Woyke T."/>
            <person name="Wu D."/>
            <person name="Spring S."/>
            <person name="Schroeder M."/>
            <person name="Brambilla E."/>
            <person name="Klenk H.-P."/>
            <person name="Eisen J.A."/>
        </authorList>
    </citation>
    <scope>NUCLEOTIDE SEQUENCE [LARGE SCALE GENOMIC DNA]</scope>
    <source>
        <strain evidence="8">DSM 4947 / MAS 10</strain>
    </source>
</reference>
<dbReference type="AlphaFoldDB" id="F8E8J8"/>
<evidence type="ECO:0000256" key="5">
    <source>
        <dbReference type="ARBA" id="ARBA00023136"/>
    </source>
</evidence>
<feature type="transmembrane region" description="Helical" evidence="6">
    <location>
        <begin position="198"/>
        <end position="220"/>
    </location>
</feature>
<feature type="transmembrane region" description="Helical" evidence="6">
    <location>
        <begin position="318"/>
        <end position="336"/>
    </location>
</feature>
<feature type="transmembrane region" description="Helical" evidence="6">
    <location>
        <begin position="139"/>
        <end position="164"/>
    </location>
</feature>
<dbReference type="InterPro" id="IPR002797">
    <property type="entry name" value="Polysacc_synth"/>
</dbReference>
<dbReference type="Proteomes" id="UP000006621">
    <property type="component" value="Chromosome"/>
</dbReference>
<organism evidence="7 8">
    <name type="scientific">Flexistipes sinusarabici (strain ATCC 49648 / DSM 4947 / MAS 10)</name>
    <dbReference type="NCBI Taxonomy" id="717231"/>
    <lineage>
        <taxon>Bacteria</taxon>
        <taxon>Pseudomonadati</taxon>
        <taxon>Deferribacterota</taxon>
        <taxon>Deferribacteres</taxon>
        <taxon>Deferribacterales</taxon>
        <taxon>Flexistipitaceae</taxon>
        <taxon>Flexistipes</taxon>
    </lineage>
</organism>
<dbReference type="GO" id="GO:0005886">
    <property type="term" value="C:plasma membrane"/>
    <property type="evidence" value="ECO:0007669"/>
    <property type="project" value="UniProtKB-SubCell"/>
</dbReference>
<keyword evidence="4 6" id="KW-1133">Transmembrane helix</keyword>
<keyword evidence="8" id="KW-1185">Reference proteome</keyword>
<dbReference type="HOGENOM" id="CLU_022017_5_3_0"/>
<evidence type="ECO:0000313" key="8">
    <source>
        <dbReference type="Proteomes" id="UP000006621"/>
    </source>
</evidence>
<dbReference type="InterPro" id="IPR050833">
    <property type="entry name" value="Poly_Biosynth_Transport"/>
</dbReference>
<protein>
    <submittedName>
        <fullName evidence="7">Polysaccharide biosynthesis protein</fullName>
    </submittedName>
</protein>
<evidence type="ECO:0000256" key="1">
    <source>
        <dbReference type="ARBA" id="ARBA00004651"/>
    </source>
</evidence>
<feature type="transmembrane region" description="Helical" evidence="6">
    <location>
        <begin position="241"/>
        <end position="265"/>
    </location>
</feature>